<feature type="region of interest" description="Disordered" evidence="1">
    <location>
        <begin position="161"/>
        <end position="217"/>
    </location>
</feature>
<reference evidence="2" key="1">
    <citation type="submission" date="2020-05" db="EMBL/GenBank/DDBJ databases">
        <title>WGS assembly of Panicum virgatum.</title>
        <authorList>
            <person name="Lovell J.T."/>
            <person name="Jenkins J."/>
            <person name="Shu S."/>
            <person name="Juenger T.E."/>
            <person name="Schmutz J."/>
        </authorList>
    </citation>
    <scope>NUCLEOTIDE SEQUENCE</scope>
    <source>
        <strain evidence="2">AP13</strain>
    </source>
</reference>
<comment type="caution">
    <text evidence="2">The sequence shown here is derived from an EMBL/GenBank/DDBJ whole genome shotgun (WGS) entry which is preliminary data.</text>
</comment>
<evidence type="ECO:0000313" key="2">
    <source>
        <dbReference type="EMBL" id="KAG2537881.1"/>
    </source>
</evidence>
<accession>A0A8T0MKC1</accession>
<protein>
    <submittedName>
        <fullName evidence="2">Uncharacterized protein</fullName>
    </submittedName>
</protein>
<feature type="compositionally biased region" description="Basic residues" evidence="1">
    <location>
        <begin position="169"/>
        <end position="194"/>
    </location>
</feature>
<gene>
    <name evidence="2" type="ORF">PVAP13_9NG338300</name>
</gene>
<dbReference type="Proteomes" id="UP000823388">
    <property type="component" value="Chromosome 9N"/>
</dbReference>
<proteinExistence type="predicted"/>
<keyword evidence="3" id="KW-1185">Reference proteome</keyword>
<evidence type="ECO:0000256" key="1">
    <source>
        <dbReference type="SAM" id="MobiDB-lite"/>
    </source>
</evidence>
<dbReference type="AlphaFoldDB" id="A0A8T0MKC1"/>
<sequence length="295" mass="31369">MGNPTVNLSIPPPTRYPLPLAHTLLSTPLRPGDWAATASRRARGRRAVVGGRAGQGRVIGGGAVALRVSGGRWPEVEERVEAAEEELVRGERAECGNRRASGCVVNRPRVRGRRASGRGTTACEEKAAVELHGGAGGGGTLGVELREAAASLVEVCAAEGRAAASGAKGRTRRPPRRGERRRSPRRGARRRPPRRGAQQELRRGAHGGGGVGEEVGPRESKGYRIAGFCIFASQVARNTQSIKWTGPTVESCVSDHHLQRQKIPPPPSPGLFVTLLRGFSGYKQSSWNAGLIPTF</sequence>
<evidence type="ECO:0000313" key="3">
    <source>
        <dbReference type="Proteomes" id="UP000823388"/>
    </source>
</evidence>
<name>A0A8T0MKC1_PANVG</name>
<dbReference type="EMBL" id="CM029054">
    <property type="protein sequence ID" value="KAG2537881.1"/>
    <property type="molecule type" value="Genomic_DNA"/>
</dbReference>
<organism evidence="2 3">
    <name type="scientific">Panicum virgatum</name>
    <name type="common">Blackwell switchgrass</name>
    <dbReference type="NCBI Taxonomy" id="38727"/>
    <lineage>
        <taxon>Eukaryota</taxon>
        <taxon>Viridiplantae</taxon>
        <taxon>Streptophyta</taxon>
        <taxon>Embryophyta</taxon>
        <taxon>Tracheophyta</taxon>
        <taxon>Spermatophyta</taxon>
        <taxon>Magnoliopsida</taxon>
        <taxon>Liliopsida</taxon>
        <taxon>Poales</taxon>
        <taxon>Poaceae</taxon>
        <taxon>PACMAD clade</taxon>
        <taxon>Panicoideae</taxon>
        <taxon>Panicodae</taxon>
        <taxon>Paniceae</taxon>
        <taxon>Panicinae</taxon>
        <taxon>Panicum</taxon>
        <taxon>Panicum sect. Hiantes</taxon>
    </lineage>
</organism>